<evidence type="ECO:0000313" key="2">
    <source>
        <dbReference type="Proteomes" id="UP001233999"/>
    </source>
</evidence>
<keyword evidence="2" id="KW-1185">Reference proteome</keyword>
<protein>
    <submittedName>
        <fullName evidence="1">Uncharacterized protein</fullName>
    </submittedName>
</protein>
<comment type="caution">
    <text evidence="1">The sequence shown here is derived from an EMBL/GenBank/DDBJ whole genome shotgun (WGS) entry which is preliminary data.</text>
</comment>
<organism evidence="1 2">
    <name type="scientific">Diploptera punctata</name>
    <name type="common">Pacific beetle cockroach</name>
    <dbReference type="NCBI Taxonomy" id="6984"/>
    <lineage>
        <taxon>Eukaryota</taxon>
        <taxon>Metazoa</taxon>
        <taxon>Ecdysozoa</taxon>
        <taxon>Arthropoda</taxon>
        <taxon>Hexapoda</taxon>
        <taxon>Insecta</taxon>
        <taxon>Pterygota</taxon>
        <taxon>Neoptera</taxon>
        <taxon>Polyneoptera</taxon>
        <taxon>Dictyoptera</taxon>
        <taxon>Blattodea</taxon>
        <taxon>Blaberoidea</taxon>
        <taxon>Blaberidae</taxon>
        <taxon>Diplopterinae</taxon>
        <taxon>Diploptera</taxon>
    </lineage>
</organism>
<name>A0AAD7ZX65_DIPPU</name>
<accession>A0AAD7ZX65</accession>
<reference evidence="1" key="1">
    <citation type="journal article" date="2023" name="IScience">
        <title>Live-bearing cockroach genome reveals convergent evolutionary mechanisms linked to viviparity in insects and beyond.</title>
        <authorList>
            <person name="Fouks B."/>
            <person name="Harrison M.C."/>
            <person name="Mikhailova A.A."/>
            <person name="Marchal E."/>
            <person name="English S."/>
            <person name="Carruthers M."/>
            <person name="Jennings E.C."/>
            <person name="Chiamaka E.L."/>
            <person name="Frigard R.A."/>
            <person name="Pippel M."/>
            <person name="Attardo G.M."/>
            <person name="Benoit J.B."/>
            <person name="Bornberg-Bauer E."/>
            <person name="Tobe S.S."/>
        </authorList>
    </citation>
    <scope>NUCLEOTIDE SEQUENCE</scope>
    <source>
        <strain evidence="1">Stay&amp;Tobe</strain>
    </source>
</reference>
<reference evidence="1" key="2">
    <citation type="submission" date="2023-05" db="EMBL/GenBank/DDBJ databases">
        <authorList>
            <person name="Fouks B."/>
        </authorList>
    </citation>
    <scope>NUCLEOTIDE SEQUENCE</scope>
    <source>
        <strain evidence="1">Stay&amp;Tobe</strain>
        <tissue evidence="1">Testes</tissue>
    </source>
</reference>
<dbReference type="AlphaFoldDB" id="A0AAD7ZX65"/>
<evidence type="ECO:0000313" key="1">
    <source>
        <dbReference type="EMBL" id="KAJ9587438.1"/>
    </source>
</evidence>
<feature type="non-terminal residue" evidence="1">
    <location>
        <position position="1"/>
    </location>
</feature>
<gene>
    <name evidence="1" type="ORF">L9F63_019032</name>
</gene>
<dbReference type="EMBL" id="JASPKZ010006435">
    <property type="protein sequence ID" value="KAJ9587438.1"/>
    <property type="molecule type" value="Genomic_DNA"/>
</dbReference>
<sequence>SHAKCMVSHPHVHNVYEYISTLLCEGVAWRLRTNILPAACSTYTAASCRACVIFKCLHQKT</sequence>
<dbReference type="Proteomes" id="UP001233999">
    <property type="component" value="Unassembled WGS sequence"/>
</dbReference>
<feature type="non-terminal residue" evidence="1">
    <location>
        <position position="61"/>
    </location>
</feature>
<proteinExistence type="predicted"/>